<organism evidence="1">
    <name type="scientific">Rhipicephalus pulchellus</name>
    <name type="common">Yellow backed tick</name>
    <name type="synonym">Dermacentor pulchellus</name>
    <dbReference type="NCBI Taxonomy" id="72859"/>
    <lineage>
        <taxon>Eukaryota</taxon>
        <taxon>Metazoa</taxon>
        <taxon>Ecdysozoa</taxon>
        <taxon>Arthropoda</taxon>
        <taxon>Chelicerata</taxon>
        <taxon>Arachnida</taxon>
        <taxon>Acari</taxon>
        <taxon>Parasitiformes</taxon>
        <taxon>Ixodida</taxon>
        <taxon>Ixodoidea</taxon>
        <taxon>Ixodidae</taxon>
        <taxon>Rhipicephalinae</taxon>
        <taxon>Rhipicephalus</taxon>
        <taxon>Rhipicephalus</taxon>
    </lineage>
</organism>
<reference evidence="1" key="2">
    <citation type="journal article" date="2015" name="J. Proteomics">
        <title>Sexual differences in the sialomes of the zebra tick, Rhipicephalus pulchellus.</title>
        <authorList>
            <person name="Tan A.W."/>
            <person name="Francischetti I.M."/>
            <person name="Slovak M."/>
            <person name="Kini R.M."/>
            <person name="Ribeiro J.M."/>
        </authorList>
    </citation>
    <scope>NUCLEOTIDE SEQUENCE</scope>
    <source>
        <tissue evidence="1">Salivary gland</tissue>
    </source>
</reference>
<name>L7LT44_RHIPC</name>
<reference evidence="1" key="1">
    <citation type="submission" date="2012-11" db="EMBL/GenBank/DDBJ databases">
        <authorList>
            <person name="Lucero-Rivera Y.E."/>
            <person name="Tovar-Ramirez D."/>
        </authorList>
    </citation>
    <scope>NUCLEOTIDE SEQUENCE</scope>
    <source>
        <tissue evidence="1">Salivary gland</tissue>
    </source>
</reference>
<dbReference type="EMBL" id="GACK01011040">
    <property type="protein sequence ID" value="JAA53994.1"/>
    <property type="molecule type" value="mRNA"/>
</dbReference>
<sequence length="206" mass="24700">MITRDLLFVVLLATSYMWRYSFSIFIKDNEFKEFLDTSEPIWTYNTTNKWNHHWCAVDVTERLQKETIEYRHTYYVKFPQKQKTIVQMRGAFKYQNNLVAGKIGSKVLFKDHLIYMDSDKVCAVVRVSPQFSSKLKPWHELRIRNKFLLKYRRPSLTCAHYFNLEAKQGRLVYHPVCQKIIYKAHSPQQKTIPVQRPQLPFRNTSV</sequence>
<protein>
    <submittedName>
        <fullName evidence="1">Putative group i salivary lipocalin</fullName>
    </submittedName>
</protein>
<dbReference type="AlphaFoldDB" id="L7LT44"/>
<evidence type="ECO:0000313" key="1">
    <source>
        <dbReference type="EMBL" id="JAA53994.1"/>
    </source>
</evidence>
<proteinExistence type="evidence at transcript level"/>
<accession>L7LT44</accession>